<reference evidence="2 3" key="1">
    <citation type="submission" date="2018-06" db="EMBL/GenBank/DDBJ databases">
        <title>Spongiibacterium sp. HME9304 Genome sequencing and assembly.</title>
        <authorList>
            <person name="Kang H."/>
            <person name="Kim H."/>
            <person name="Joh K."/>
        </authorList>
    </citation>
    <scope>NUCLEOTIDE SEQUENCE [LARGE SCALE GENOMIC DNA]</scope>
    <source>
        <strain evidence="2 3">HME9304</strain>
    </source>
</reference>
<dbReference type="RefSeq" id="WP_112378236.1">
    <property type="nucleotide sequence ID" value="NZ_CP030104.1"/>
</dbReference>
<dbReference type="AlphaFoldDB" id="A0A2Z4LSA4"/>
<dbReference type="EMBL" id="CP030104">
    <property type="protein sequence ID" value="AWX44791.1"/>
    <property type="molecule type" value="Genomic_DNA"/>
</dbReference>
<evidence type="ECO:0000313" key="3">
    <source>
        <dbReference type="Proteomes" id="UP000248536"/>
    </source>
</evidence>
<dbReference type="Pfam" id="PF13595">
    <property type="entry name" value="DUF4138"/>
    <property type="match status" value="1"/>
</dbReference>
<dbReference type="KEGG" id="spon:HME9304_01796"/>
<keyword evidence="3" id="KW-1185">Reference proteome</keyword>
<evidence type="ECO:0000313" key="2">
    <source>
        <dbReference type="EMBL" id="AWX44791.1"/>
    </source>
</evidence>
<organism evidence="2 3">
    <name type="scientific">Flagellimonas maritima</name>
    <dbReference type="NCBI Taxonomy" id="1383885"/>
    <lineage>
        <taxon>Bacteria</taxon>
        <taxon>Pseudomonadati</taxon>
        <taxon>Bacteroidota</taxon>
        <taxon>Flavobacteriia</taxon>
        <taxon>Flavobacteriales</taxon>
        <taxon>Flavobacteriaceae</taxon>
        <taxon>Flagellimonas</taxon>
    </lineage>
</organism>
<dbReference type="Proteomes" id="UP000248536">
    <property type="component" value="Chromosome"/>
</dbReference>
<feature type="signal peptide" evidence="1">
    <location>
        <begin position="1"/>
        <end position="17"/>
    </location>
</feature>
<gene>
    <name evidence="2" type="ORF">HME9304_01796</name>
</gene>
<evidence type="ECO:0000256" key="1">
    <source>
        <dbReference type="SAM" id="SignalP"/>
    </source>
</evidence>
<protein>
    <recommendedName>
        <fullName evidence="4">DUF4138 domain-containing protein</fullName>
    </recommendedName>
</protein>
<name>A0A2Z4LSA4_9FLAO</name>
<proteinExistence type="predicted"/>
<dbReference type="InterPro" id="IPR022298">
    <property type="entry name" value="Conjug_transposon_TraN"/>
</dbReference>
<accession>A0A2Z4LSA4</accession>
<sequence>MIRISLISILFSLSAMAQSEPFVLEATTDKNVFLFFPSPITKALPGNADFRFGYNQETAEKFGVLKAVGPRGESTLHVITDDQSVYSFVVRYNPNTSIFEYFFDGSESVGNIDKKQKPNSRDDISDSSIEGKKIIDSDYYGETDSKQTDFEFCKELLARKDFYKNFYKKQSDVVLRLTNIGYRKDKTFICLAIENNSTLDYDLNFIQFNKVAKKASRKSNYQAIEIKPIPNYSYQKFERVASMETKRAVYVFEKLSIDKNKLINIEINELKGERNIQLAVGDQFINNPNK</sequence>
<dbReference type="OrthoDB" id="1451423at2"/>
<keyword evidence="1" id="KW-0732">Signal</keyword>
<evidence type="ECO:0008006" key="4">
    <source>
        <dbReference type="Google" id="ProtNLM"/>
    </source>
</evidence>
<feature type="chain" id="PRO_5016402535" description="DUF4138 domain-containing protein" evidence="1">
    <location>
        <begin position="18"/>
        <end position="290"/>
    </location>
</feature>